<dbReference type="SUPFAM" id="SSF56935">
    <property type="entry name" value="Porins"/>
    <property type="match status" value="1"/>
</dbReference>
<feature type="domain" description="TonB-dependent receptor plug" evidence="14">
    <location>
        <begin position="59"/>
        <end position="165"/>
    </location>
</feature>
<comment type="similarity">
    <text evidence="2 10 11">Belongs to the TonB-dependent receptor family.</text>
</comment>
<evidence type="ECO:0000256" key="10">
    <source>
        <dbReference type="PROSITE-ProRule" id="PRU01360"/>
    </source>
</evidence>
<evidence type="ECO:0000256" key="11">
    <source>
        <dbReference type="RuleBase" id="RU003357"/>
    </source>
</evidence>
<keyword evidence="4 10" id="KW-1134">Transmembrane beta strand</keyword>
<dbReference type="Pfam" id="PF00593">
    <property type="entry name" value="TonB_dep_Rec_b-barrel"/>
    <property type="match status" value="1"/>
</dbReference>
<evidence type="ECO:0000256" key="4">
    <source>
        <dbReference type="ARBA" id="ARBA00022452"/>
    </source>
</evidence>
<proteinExistence type="inferred from homology"/>
<feature type="signal peptide" evidence="12">
    <location>
        <begin position="1"/>
        <end position="27"/>
    </location>
</feature>
<sequence>MTHGSLSHTAARSLLLGTCLTPLALQAQTAPTPPEPGLQQVQVTGRHYDNAVGTSDAASQGTVRAELLKSRPAMRPGEVLEFVPGVIVTQHSGDGKANQYFLRGFNLDHGTDFATSVNGMPVNMPTHGHGQGYSDLNFLLPELVDRIAYRKGPYFARSGDFSAAGSADIAYRTRLDAPLAQLTLGQRGHRRAVVAGSTEIRPGVHALGAVEWMGNDGPWTVPEGLLRRNGVFTLSGGTAAEGWQASAMAYTAHWTATDQVPENLIGTVYDGRRFGRFDAVDASDGGKTSRDSLSADWHRQSGIGTTRVAAYAMRYRLDLWSNFTYALERPATGDQFGQHDARSVYGLSASHAFEHALAGLPAKAEFGAQLRHDRIRVRLDDTVARRSIATTREDAVRQTLAGVYGQTALEFTPWLRGVFGLRADQLQARVEALSLPANGGRASATQWSPRGSLVFGPFARTEFFVNAGRGLHSNDARGMTITTDPRTGDPVDRVQPLAASQGWELGMRSEALPGLQSSLALWHLASDSELVFVGDAGATEAAAASRRRGIEFNNRWQATRWLLVDADFAWTHARFTNGDRIPNSVDRVASLGATVRNLGPWSASLHWRYLGAGPLIEDNSVRSIPAITTNLRLNWDLPPTWGVGRGSAVMLDVFNLFDRAVYDIQYHYTSQLPGQGAWTGRHVHPAEPRTVRVTLKLEF</sequence>
<dbReference type="AlphaFoldDB" id="A0A480AZH8"/>
<comment type="subcellular location">
    <subcellularLocation>
        <location evidence="1 10">Cell outer membrane</location>
        <topology evidence="1 10">Multi-pass membrane protein</topology>
    </subcellularLocation>
</comment>
<feature type="chain" id="PRO_5019764862" evidence="12">
    <location>
        <begin position="28"/>
        <end position="699"/>
    </location>
</feature>
<protein>
    <submittedName>
        <fullName evidence="15">TonB-dependent receptor</fullName>
    </submittedName>
</protein>
<evidence type="ECO:0000256" key="12">
    <source>
        <dbReference type="SAM" id="SignalP"/>
    </source>
</evidence>
<evidence type="ECO:0000256" key="7">
    <source>
        <dbReference type="ARBA" id="ARBA00023136"/>
    </source>
</evidence>
<dbReference type="InterPro" id="IPR000531">
    <property type="entry name" value="Beta-barrel_TonB"/>
</dbReference>
<dbReference type="GO" id="GO:0015344">
    <property type="term" value="F:siderophore uptake transmembrane transporter activity"/>
    <property type="evidence" value="ECO:0007669"/>
    <property type="project" value="TreeGrafter"/>
</dbReference>
<dbReference type="PANTHER" id="PTHR30069:SF36">
    <property type="entry name" value="BLL6948 PROTEIN"/>
    <property type="match status" value="1"/>
</dbReference>
<evidence type="ECO:0000259" key="14">
    <source>
        <dbReference type="Pfam" id="PF07715"/>
    </source>
</evidence>
<evidence type="ECO:0000256" key="8">
    <source>
        <dbReference type="ARBA" id="ARBA00023170"/>
    </source>
</evidence>
<dbReference type="EMBL" id="BJCL01000034">
    <property type="protein sequence ID" value="GCL66326.1"/>
    <property type="molecule type" value="Genomic_DNA"/>
</dbReference>
<name>A0A480AZH8_9BURK</name>
<reference evidence="16" key="1">
    <citation type="submission" date="2019-03" db="EMBL/GenBank/DDBJ databases">
        <title>Aquabacterium pictum sp.nov., the first bacteriochlorophyll a-containing freshwater bacterium in the genus Aquabacterium of the class Betaproteobacteria.</title>
        <authorList>
            <person name="Hirose S."/>
            <person name="Tank M."/>
            <person name="Hara E."/>
            <person name="Tamaki H."/>
            <person name="Takaichi S."/>
            <person name="Haruta S."/>
            <person name="Hanada S."/>
        </authorList>
    </citation>
    <scope>NUCLEOTIDE SEQUENCE [LARGE SCALE GENOMIC DNA]</scope>
    <source>
        <strain evidence="16">W35</strain>
    </source>
</reference>
<comment type="caution">
    <text evidence="15">The sequence shown here is derived from an EMBL/GenBank/DDBJ whole genome shotgun (WGS) entry which is preliminary data.</text>
</comment>
<evidence type="ECO:0000313" key="15">
    <source>
        <dbReference type="EMBL" id="GCL66326.1"/>
    </source>
</evidence>
<dbReference type="GO" id="GO:0009279">
    <property type="term" value="C:cell outer membrane"/>
    <property type="evidence" value="ECO:0007669"/>
    <property type="project" value="UniProtKB-SubCell"/>
</dbReference>
<dbReference type="Proteomes" id="UP000301751">
    <property type="component" value="Unassembled WGS sequence"/>
</dbReference>
<keyword evidence="5 10" id="KW-0812">Transmembrane</keyword>
<dbReference type="InterPro" id="IPR012910">
    <property type="entry name" value="Plug_dom"/>
</dbReference>
<evidence type="ECO:0000256" key="5">
    <source>
        <dbReference type="ARBA" id="ARBA00022692"/>
    </source>
</evidence>
<keyword evidence="6 11" id="KW-0798">TonB box</keyword>
<dbReference type="PANTHER" id="PTHR30069">
    <property type="entry name" value="TONB-DEPENDENT OUTER MEMBRANE RECEPTOR"/>
    <property type="match status" value="1"/>
</dbReference>
<evidence type="ECO:0000256" key="6">
    <source>
        <dbReference type="ARBA" id="ARBA00023077"/>
    </source>
</evidence>
<keyword evidence="7 10" id="KW-0472">Membrane</keyword>
<dbReference type="InterPro" id="IPR037066">
    <property type="entry name" value="Plug_dom_sf"/>
</dbReference>
<dbReference type="Gene3D" id="2.170.130.10">
    <property type="entry name" value="TonB-dependent receptor, plug domain"/>
    <property type="match status" value="1"/>
</dbReference>
<dbReference type="RefSeq" id="WP_137736027.1">
    <property type="nucleotide sequence ID" value="NZ_BJCL01000034.1"/>
</dbReference>
<accession>A0A480AZH8</accession>
<dbReference type="Pfam" id="PF07715">
    <property type="entry name" value="Plug"/>
    <property type="match status" value="1"/>
</dbReference>
<dbReference type="InterPro" id="IPR039426">
    <property type="entry name" value="TonB-dep_rcpt-like"/>
</dbReference>
<gene>
    <name evidence="15" type="ORF">AQPW35_54070</name>
</gene>
<keyword evidence="8 15" id="KW-0675">Receptor</keyword>
<evidence type="ECO:0000256" key="3">
    <source>
        <dbReference type="ARBA" id="ARBA00022448"/>
    </source>
</evidence>
<keyword evidence="3 10" id="KW-0813">Transport</keyword>
<keyword evidence="16" id="KW-1185">Reference proteome</keyword>
<keyword evidence="12" id="KW-0732">Signal</keyword>
<feature type="domain" description="TonB-dependent receptor-like beta-barrel" evidence="13">
    <location>
        <begin position="256"/>
        <end position="656"/>
    </location>
</feature>
<evidence type="ECO:0000256" key="2">
    <source>
        <dbReference type="ARBA" id="ARBA00009810"/>
    </source>
</evidence>
<evidence type="ECO:0000259" key="13">
    <source>
        <dbReference type="Pfam" id="PF00593"/>
    </source>
</evidence>
<dbReference type="PROSITE" id="PS52016">
    <property type="entry name" value="TONB_DEPENDENT_REC_3"/>
    <property type="match status" value="1"/>
</dbReference>
<evidence type="ECO:0000313" key="16">
    <source>
        <dbReference type="Proteomes" id="UP000301751"/>
    </source>
</evidence>
<organism evidence="15 16">
    <name type="scientific">Pseudaquabacterium pictum</name>
    <dbReference type="NCBI Taxonomy" id="2315236"/>
    <lineage>
        <taxon>Bacteria</taxon>
        <taxon>Pseudomonadati</taxon>
        <taxon>Pseudomonadota</taxon>
        <taxon>Betaproteobacteria</taxon>
        <taxon>Burkholderiales</taxon>
        <taxon>Sphaerotilaceae</taxon>
        <taxon>Pseudaquabacterium</taxon>
    </lineage>
</organism>
<evidence type="ECO:0000256" key="1">
    <source>
        <dbReference type="ARBA" id="ARBA00004571"/>
    </source>
</evidence>
<dbReference type="OrthoDB" id="99480at2"/>
<dbReference type="GO" id="GO:0044718">
    <property type="term" value="P:siderophore transmembrane transport"/>
    <property type="evidence" value="ECO:0007669"/>
    <property type="project" value="TreeGrafter"/>
</dbReference>
<evidence type="ECO:0000256" key="9">
    <source>
        <dbReference type="ARBA" id="ARBA00023237"/>
    </source>
</evidence>
<dbReference type="Gene3D" id="2.40.170.20">
    <property type="entry name" value="TonB-dependent receptor, beta-barrel domain"/>
    <property type="match status" value="1"/>
</dbReference>
<dbReference type="InterPro" id="IPR036942">
    <property type="entry name" value="Beta-barrel_TonB_sf"/>
</dbReference>
<keyword evidence="9 10" id="KW-0998">Cell outer membrane</keyword>